<dbReference type="GeneID" id="94431294"/>
<dbReference type="Proteomes" id="UP000221165">
    <property type="component" value="Unassembled WGS sequence"/>
</dbReference>
<reference evidence="1 2" key="1">
    <citation type="journal article" date="2017" name="Int. J. Parasitol.">
        <title>The genome of the protozoan parasite Cystoisospora suis and a reverse vaccinology approach to identify vaccine candidates.</title>
        <authorList>
            <person name="Palmieri N."/>
            <person name="Shrestha A."/>
            <person name="Ruttkowski B."/>
            <person name="Beck T."/>
            <person name="Vogl C."/>
            <person name="Tomley F."/>
            <person name="Blake D.P."/>
            <person name="Joachim A."/>
        </authorList>
    </citation>
    <scope>NUCLEOTIDE SEQUENCE [LARGE SCALE GENOMIC DNA]</scope>
    <source>
        <strain evidence="1 2">Wien I</strain>
    </source>
</reference>
<comment type="caution">
    <text evidence="1">The sequence shown here is derived from an EMBL/GenBank/DDBJ whole genome shotgun (WGS) entry which is preliminary data.</text>
</comment>
<proteinExistence type="predicted"/>
<evidence type="ECO:0000313" key="1">
    <source>
        <dbReference type="EMBL" id="PHJ18228.1"/>
    </source>
</evidence>
<keyword evidence="2" id="KW-1185">Reference proteome</keyword>
<dbReference type="AlphaFoldDB" id="A0A2C6KNP0"/>
<organism evidence="1 2">
    <name type="scientific">Cystoisospora suis</name>
    <dbReference type="NCBI Taxonomy" id="483139"/>
    <lineage>
        <taxon>Eukaryota</taxon>
        <taxon>Sar</taxon>
        <taxon>Alveolata</taxon>
        <taxon>Apicomplexa</taxon>
        <taxon>Conoidasida</taxon>
        <taxon>Coccidia</taxon>
        <taxon>Eucoccidiorida</taxon>
        <taxon>Eimeriorina</taxon>
        <taxon>Sarcocystidae</taxon>
        <taxon>Cystoisospora</taxon>
    </lineage>
</organism>
<gene>
    <name evidence="1" type="ORF">CSUI_007942</name>
</gene>
<protein>
    <submittedName>
        <fullName evidence="1">Uncharacterized protein</fullName>
    </submittedName>
</protein>
<accession>A0A2C6KNP0</accession>
<evidence type="ECO:0000313" key="2">
    <source>
        <dbReference type="Proteomes" id="UP000221165"/>
    </source>
</evidence>
<feature type="non-terminal residue" evidence="1">
    <location>
        <position position="70"/>
    </location>
</feature>
<dbReference type="VEuPathDB" id="ToxoDB:CSUI_007942"/>
<dbReference type="RefSeq" id="XP_067919937.1">
    <property type="nucleotide sequence ID" value="XM_068068083.1"/>
</dbReference>
<feature type="non-terminal residue" evidence="1">
    <location>
        <position position="1"/>
    </location>
</feature>
<dbReference type="EMBL" id="MIGC01004306">
    <property type="protein sequence ID" value="PHJ18228.1"/>
    <property type="molecule type" value="Genomic_DNA"/>
</dbReference>
<name>A0A2C6KNP0_9APIC</name>
<sequence>RLHVREEKEVFLKGMKGRRRCCRMTREQKMMFFYQRDKGRRVEIRRASLRHHKEVNSLLFSPNLSHPVTR</sequence>